<dbReference type="PANTHER" id="PTHR31676:SF196">
    <property type="entry name" value="DUF538 FAMILY PROTEIN"/>
    <property type="match status" value="1"/>
</dbReference>
<keyword evidence="1" id="KW-0732">Signal</keyword>
<organism evidence="2 3">
    <name type="scientific">Liquidambar formosana</name>
    <name type="common">Formosan gum</name>
    <dbReference type="NCBI Taxonomy" id="63359"/>
    <lineage>
        <taxon>Eukaryota</taxon>
        <taxon>Viridiplantae</taxon>
        <taxon>Streptophyta</taxon>
        <taxon>Embryophyta</taxon>
        <taxon>Tracheophyta</taxon>
        <taxon>Spermatophyta</taxon>
        <taxon>Magnoliopsida</taxon>
        <taxon>eudicotyledons</taxon>
        <taxon>Gunneridae</taxon>
        <taxon>Pentapetalae</taxon>
        <taxon>Saxifragales</taxon>
        <taxon>Altingiaceae</taxon>
        <taxon>Liquidambar</taxon>
    </lineage>
</organism>
<feature type="signal peptide" evidence="1">
    <location>
        <begin position="1"/>
        <end position="27"/>
    </location>
</feature>
<evidence type="ECO:0000313" key="2">
    <source>
        <dbReference type="EMBL" id="KAK9282299.1"/>
    </source>
</evidence>
<feature type="chain" id="PRO_5042858256" evidence="1">
    <location>
        <begin position="28"/>
        <end position="123"/>
    </location>
</feature>
<gene>
    <name evidence="2" type="ORF">L1049_005213</name>
</gene>
<dbReference type="EMBL" id="JBBPBK010000007">
    <property type="protein sequence ID" value="KAK9282299.1"/>
    <property type="molecule type" value="Genomic_DNA"/>
</dbReference>
<keyword evidence="3" id="KW-1185">Reference proteome</keyword>
<dbReference type="InterPro" id="IPR007493">
    <property type="entry name" value="DUF538"/>
</dbReference>
<dbReference type="Pfam" id="PF04398">
    <property type="entry name" value="DUF538"/>
    <property type="match status" value="1"/>
</dbReference>
<dbReference type="SUPFAM" id="SSF141562">
    <property type="entry name" value="At5g01610-like"/>
    <property type="match status" value="1"/>
</dbReference>
<dbReference type="PANTHER" id="PTHR31676">
    <property type="entry name" value="T31J12.3 PROTEIN-RELATED"/>
    <property type="match status" value="1"/>
</dbReference>
<sequence>MNPSSRPKPMPSLLFLGPFHFFLSVAGVDKPSAYDVLQEYDFPVGLLPKGIVGYELDKTTGHFSAYLDGTCSFTLENSYPLKYQSTITGVISKDRFSNLKGVSVKVLFPWLNIVEVVRDGNEL</sequence>
<proteinExistence type="predicted"/>
<reference evidence="2 3" key="1">
    <citation type="journal article" date="2024" name="Plant J.">
        <title>Genome sequences and population genomics reveal climatic adaptation and genomic divergence between two closely related sweetgum species.</title>
        <authorList>
            <person name="Xu W.Q."/>
            <person name="Ren C.Q."/>
            <person name="Zhang X.Y."/>
            <person name="Comes H.P."/>
            <person name="Liu X.H."/>
            <person name="Li Y.G."/>
            <person name="Kettle C.J."/>
            <person name="Jalonen R."/>
            <person name="Gaisberger H."/>
            <person name="Ma Y.Z."/>
            <person name="Qiu Y.X."/>
        </authorList>
    </citation>
    <scope>NUCLEOTIDE SEQUENCE [LARGE SCALE GENOMIC DNA]</scope>
    <source>
        <strain evidence="2">Hangzhou</strain>
    </source>
</reference>
<evidence type="ECO:0000313" key="3">
    <source>
        <dbReference type="Proteomes" id="UP001415857"/>
    </source>
</evidence>
<dbReference type="Gene3D" id="2.30.240.10">
    <property type="entry name" value="At5g01610-like"/>
    <property type="match status" value="1"/>
</dbReference>
<name>A0AAP0RPI3_LIQFO</name>
<comment type="caution">
    <text evidence="2">The sequence shown here is derived from an EMBL/GenBank/DDBJ whole genome shotgun (WGS) entry which is preliminary data.</text>
</comment>
<dbReference type="Proteomes" id="UP001415857">
    <property type="component" value="Unassembled WGS sequence"/>
</dbReference>
<evidence type="ECO:0000256" key="1">
    <source>
        <dbReference type="SAM" id="SignalP"/>
    </source>
</evidence>
<dbReference type="AlphaFoldDB" id="A0AAP0RPI3"/>
<protein>
    <submittedName>
        <fullName evidence="2">Uncharacterized protein</fullName>
    </submittedName>
</protein>
<dbReference type="InterPro" id="IPR036758">
    <property type="entry name" value="At5g01610-like"/>
</dbReference>
<accession>A0AAP0RPI3</accession>